<accession>A0A4U7KTL3</accession>
<dbReference type="RefSeq" id="XP_029739889.1">
    <property type="nucleotide sequence ID" value="XM_029883598.1"/>
</dbReference>
<sequence length="149" mass="17501">MTDTTSAVQLWQGNEHQKRAELYHCILSNLLTFWQQQQQDHGIDEIHNYLETHFFPYYHAIPYRQSATSQMRFLRDGDACTNHEYWRAIQFYAAAITVFLDAYEVTHSEVLTKLDEYFRDQGFLFHSLVPLGLNAAMDVLGFPINGRCF</sequence>
<evidence type="ECO:0000313" key="1">
    <source>
        <dbReference type="EMBL" id="TKY87904.1"/>
    </source>
</evidence>
<comment type="caution">
    <text evidence="1">The sequence shown here is derived from an EMBL/GenBank/DDBJ whole genome shotgun (WGS) entry which is preliminary data.</text>
</comment>
<reference evidence="1 2" key="1">
    <citation type="submission" date="2019-05" db="EMBL/GenBank/DDBJ databases">
        <title>Sporisorium graminicola CBS 10092 draft sequencing and annotation.</title>
        <authorList>
            <person name="Solano-Gonzalez S."/>
            <person name="Caddick M.X."/>
            <person name="Darby A."/>
        </authorList>
    </citation>
    <scope>NUCLEOTIDE SEQUENCE [LARGE SCALE GENOMIC DNA]</scope>
    <source>
        <strain evidence="1 2">CBS 10092</strain>
    </source>
</reference>
<organism evidence="1 2">
    <name type="scientific">Sporisorium graminicola</name>
    <dbReference type="NCBI Taxonomy" id="280036"/>
    <lineage>
        <taxon>Eukaryota</taxon>
        <taxon>Fungi</taxon>
        <taxon>Dikarya</taxon>
        <taxon>Basidiomycota</taxon>
        <taxon>Ustilaginomycotina</taxon>
        <taxon>Ustilaginomycetes</taxon>
        <taxon>Ustilaginales</taxon>
        <taxon>Ustilaginaceae</taxon>
        <taxon>Sporisorium</taxon>
    </lineage>
</organism>
<dbReference type="Proteomes" id="UP000306050">
    <property type="component" value="Chromosome SGRAM_19"/>
</dbReference>
<protein>
    <submittedName>
        <fullName evidence="1">Uncharacterized protein</fullName>
    </submittedName>
</protein>
<dbReference type="GeneID" id="40725895"/>
<proteinExistence type="predicted"/>
<gene>
    <name evidence="1" type="ORF">EX895_003000</name>
</gene>
<name>A0A4U7KTL3_9BASI</name>
<dbReference type="AlphaFoldDB" id="A0A4U7KTL3"/>
<evidence type="ECO:0000313" key="2">
    <source>
        <dbReference type="Proteomes" id="UP000306050"/>
    </source>
</evidence>
<dbReference type="EMBL" id="SRRM01000011">
    <property type="protein sequence ID" value="TKY87904.1"/>
    <property type="molecule type" value="Genomic_DNA"/>
</dbReference>
<dbReference type="KEGG" id="sgra:EX895_003000"/>
<keyword evidence="2" id="KW-1185">Reference proteome</keyword>